<dbReference type="Proteomes" id="UP001499979">
    <property type="component" value="Unassembled WGS sequence"/>
</dbReference>
<proteinExistence type="predicted"/>
<evidence type="ECO:0000313" key="3">
    <source>
        <dbReference type="Proteomes" id="UP001499979"/>
    </source>
</evidence>
<feature type="transmembrane region" description="Helical" evidence="1">
    <location>
        <begin position="62"/>
        <end position="83"/>
    </location>
</feature>
<keyword evidence="3" id="KW-1185">Reference proteome</keyword>
<name>A0ABN1UDU1_9ACTN</name>
<protein>
    <recommendedName>
        <fullName evidence="4">DUF2567 domain-containing protein</fullName>
    </recommendedName>
</protein>
<evidence type="ECO:0008006" key="4">
    <source>
        <dbReference type="Google" id="ProtNLM"/>
    </source>
</evidence>
<evidence type="ECO:0000256" key="1">
    <source>
        <dbReference type="SAM" id="Phobius"/>
    </source>
</evidence>
<gene>
    <name evidence="2" type="ORF">GCM10009606_24790</name>
</gene>
<feature type="transmembrane region" description="Helical" evidence="1">
    <location>
        <begin position="88"/>
        <end position="108"/>
    </location>
</feature>
<feature type="transmembrane region" description="Helical" evidence="1">
    <location>
        <begin position="141"/>
        <end position="163"/>
    </location>
</feature>
<reference evidence="2 3" key="1">
    <citation type="journal article" date="2019" name="Int. J. Syst. Evol. Microbiol.">
        <title>The Global Catalogue of Microorganisms (GCM) 10K type strain sequencing project: providing services to taxonomists for standard genome sequencing and annotation.</title>
        <authorList>
            <consortium name="The Broad Institute Genomics Platform"/>
            <consortium name="The Broad Institute Genome Sequencing Center for Infectious Disease"/>
            <person name="Wu L."/>
            <person name="Ma J."/>
        </authorList>
    </citation>
    <scope>NUCLEOTIDE SEQUENCE [LARGE SCALE GENOMIC DNA]</scope>
    <source>
        <strain evidence="2 3">JCM 11813</strain>
    </source>
</reference>
<evidence type="ECO:0000313" key="2">
    <source>
        <dbReference type="EMBL" id="GAA1144567.1"/>
    </source>
</evidence>
<comment type="caution">
    <text evidence="2">The sequence shown here is derived from an EMBL/GenBank/DDBJ whole genome shotgun (WGS) entry which is preliminary data.</text>
</comment>
<organism evidence="2 3">
    <name type="scientific">Nocardioides aquiterrae</name>
    <dbReference type="NCBI Taxonomy" id="203799"/>
    <lineage>
        <taxon>Bacteria</taxon>
        <taxon>Bacillati</taxon>
        <taxon>Actinomycetota</taxon>
        <taxon>Actinomycetes</taxon>
        <taxon>Propionibacteriales</taxon>
        <taxon>Nocardioidaceae</taxon>
        <taxon>Nocardioides</taxon>
    </lineage>
</organism>
<accession>A0ABN1UDU1</accession>
<keyword evidence="1" id="KW-0472">Membrane</keyword>
<keyword evidence="1" id="KW-0812">Transmembrane</keyword>
<sequence length="172" mass="17460">MPDGLRPALVQLALVVLVLAVTGVVAGAVWEWVWTAPEGVVVDHKWVALDEANLRGQFSGTAWYVVVGAVAGLLGGAVVSLFLDRVPLATLVGVVAGSLLGALLMYRVGVALGPGDPVQAAAGAKEGAHLPARLAVSGHSAWIALPAGALIALTLVFLGLSAVHRDGPRDVT</sequence>
<keyword evidence="1" id="KW-1133">Transmembrane helix</keyword>
<dbReference type="EMBL" id="BAAAJE010000011">
    <property type="protein sequence ID" value="GAA1144567.1"/>
    <property type="molecule type" value="Genomic_DNA"/>
</dbReference>
<dbReference type="RefSeq" id="WP_343907861.1">
    <property type="nucleotide sequence ID" value="NZ_BAAAJE010000011.1"/>
</dbReference>